<feature type="compositionally biased region" description="Polar residues" evidence="1">
    <location>
        <begin position="549"/>
        <end position="559"/>
    </location>
</feature>
<feature type="compositionally biased region" description="Basic and acidic residues" evidence="1">
    <location>
        <begin position="625"/>
        <end position="644"/>
    </location>
</feature>
<dbReference type="Proteomes" id="UP000799429">
    <property type="component" value="Unassembled WGS sequence"/>
</dbReference>
<dbReference type="OrthoDB" id="3870679at2759"/>
<feature type="compositionally biased region" description="Basic and acidic residues" evidence="1">
    <location>
        <begin position="538"/>
        <end position="548"/>
    </location>
</feature>
<feature type="compositionally biased region" description="Basic and acidic residues" evidence="1">
    <location>
        <begin position="236"/>
        <end position="257"/>
    </location>
</feature>
<feature type="region of interest" description="Disordered" evidence="1">
    <location>
        <begin position="370"/>
        <end position="435"/>
    </location>
</feature>
<evidence type="ECO:0000313" key="3">
    <source>
        <dbReference type="Proteomes" id="UP000799429"/>
    </source>
</evidence>
<gene>
    <name evidence="2" type="ORF">M501DRAFT_990995</name>
</gene>
<name>A0A9P4SEH3_9PEZI</name>
<dbReference type="AlphaFoldDB" id="A0A9P4SEH3"/>
<sequence>MQAGGADDAYALLEDSFKEAPLFKAHKVLPHKMHDPYSVFPAAAPLKTLYSLDDDTVSQESFQETVPLASPIVMNGQESGLPPTPPSNSADNIERPGFSPPPFADGLVSSLTKETPTLTTPINQRSPPTPDTTPPRTAENNTNSAPTRPTATTYPSSRADSFKTAREDQGSSDGEEAVQNSRRADTFESNYLDATRQSGLGNFGLGVQFLEPNEDDDDDITPTEKRLASQAGKATHYFDDQKGRARDMDPIPDREWDTNLMRNVTVRRKRRQPSTPPRQMSTSPQVSPPSSRRLRQSSLRVRVDDGVKAPHSDSLEKFAEEIGWPTEVNNILNAHLRNQDTRRNSGMSTTSTVVEAIVVATPPQRRRTLRHTGRNLALRGDTDSPSDGSPVASSNRHSMNSDELRLHRLVHKRSPLPDRRHRSSGESDLTARIGCSGATREEGLVGRLKDNLPQRHASVPIQRSVQGPDVGRTRSLRHTSLSKPNTALSVNKGAYDLYDKPLPAIPISESSPSPHQLSVQKCRQRQNPLPDTNNTSSPKERPVQEDPQHTPNLLDTPKNSIRPDSDVLPPATFPSPKPPKDVQPKLKIESPPKQKKIRPSLSVQDTNTQRRSSDKSTRTSSHSSSRADHAHDEQKLSRRSLDASTFRTEDIRRISTDQSTTDHSLIRYLHGQTPFSQLSTTPDLEVSEATAISIYPHNNHSLLVVQQVARSDNVSKRDTEVVSTPPAVQATQPLLTVEPSTPPVGSAPEINIDSPFMNPRDPPALKIIPPTPAEELDRQLTDATKESRSGPPVRRLSLAQRARRYSDTIIQPLFTRAPLRRANTLKHSRQVPSVGEEKGNLHPFWRPRGFWDDFSDSEDSFDLEDEDRRLPPGGDTSDIDLQRSVRRRLTGTLRPRNGDRGGKGLIKLPRAFSLKRARTDRVHRVIKHGSSTSLGSRGSGPHDHTTTHTRTRIVNVTESKFGSDGTNSSTSAAHSGKNPYVQLRNQTEKRNKVHTIPGLGLQVQYVGIRGVADRIKEKRAEKRRERLRASIGTKFLLHGNEAF</sequence>
<feature type="compositionally biased region" description="Polar residues" evidence="1">
    <location>
        <begin position="383"/>
        <end position="398"/>
    </location>
</feature>
<evidence type="ECO:0000256" key="1">
    <source>
        <dbReference type="SAM" id="MobiDB-lite"/>
    </source>
</evidence>
<feature type="compositionally biased region" description="Acidic residues" evidence="1">
    <location>
        <begin position="212"/>
        <end position="221"/>
    </location>
</feature>
<comment type="caution">
    <text evidence="2">The sequence shown here is derived from an EMBL/GenBank/DDBJ whole genome shotgun (WGS) entry which is preliminary data.</text>
</comment>
<feature type="region of interest" description="Disordered" evidence="1">
    <location>
        <begin position="72"/>
        <end position="190"/>
    </location>
</feature>
<dbReference type="EMBL" id="MU006092">
    <property type="protein sequence ID" value="KAF2841067.1"/>
    <property type="molecule type" value="Genomic_DNA"/>
</dbReference>
<protein>
    <submittedName>
        <fullName evidence="2">Uncharacterized protein</fullName>
    </submittedName>
</protein>
<feature type="region of interest" description="Disordered" evidence="1">
    <location>
        <begin position="210"/>
        <end position="308"/>
    </location>
</feature>
<feature type="compositionally biased region" description="Polar residues" evidence="1">
    <location>
        <begin position="515"/>
        <end position="537"/>
    </location>
</feature>
<feature type="region of interest" description="Disordered" evidence="1">
    <location>
        <begin position="861"/>
        <end position="905"/>
    </location>
</feature>
<proteinExistence type="predicted"/>
<reference evidence="2" key="1">
    <citation type="journal article" date="2020" name="Stud. Mycol.">
        <title>101 Dothideomycetes genomes: a test case for predicting lifestyles and emergence of pathogens.</title>
        <authorList>
            <person name="Haridas S."/>
            <person name="Albert R."/>
            <person name="Binder M."/>
            <person name="Bloem J."/>
            <person name="Labutti K."/>
            <person name="Salamov A."/>
            <person name="Andreopoulos B."/>
            <person name="Baker S."/>
            <person name="Barry K."/>
            <person name="Bills G."/>
            <person name="Bluhm B."/>
            <person name="Cannon C."/>
            <person name="Castanera R."/>
            <person name="Culley D."/>
            <person name="Daum C."/>
            <person name="Ezra D."/>
            <person name="Gonzalez J."/>
            <person name="Henrissat B."/>
            <person name="Kuo A."/>
            <person name="Liang C."/>
            <person name="Lipzen A."/>
            <person name="Lutzoni F."/>
            <person name="Magnuson J."/>
            <person name="Mondo S."/>
            <person name="Nolan M."/>
            <person name="Ohm R."/>
            <person name="Pangilinan J."/>
            <person name="Park H.-J."/>
            <person name="Ramirez L."/>
            <person name="Alfaro M."/>
            <person name="Sun H."/>
            <person name="Tritt A."/>
            <person name="Yoshinaga Y."/>
            <person name="Zwiers L.-H."/>
            <person name="Turgeon B."/>
            <person name="Goodwin S."/>
            <person name="Spatafora J."/>
            <person name="Crous P."/>
            <person name="Grigoriev I."/>
        </authorList>
    </citation>
    <scope>NUCLEOTIDE SEQUENCE</scope>
    <source>
        <strain evidence="2">CBS 101060</strain>
    </source>
</reference>
<accession>A0A9P4SEH3</accession>
<organism evidence="2 3">
    <name type="scientific">Patellaria atrata CBS 101060</name>
    <dbReference type="NCBI Taxonomy" id="1346257"/>
    <lineage>
        <taxon>Eukaryota</taxon>
        <taxon>Fungi</taxon>
        <taxon>Dikarya</taxon>
        <taxon>Ascomycota</taxon>
        <taxon>Pezizomycotina</taxon>
        <taxon>Dothideomycetes</taxon>
        <taxon>Dothideomycetes incertae sedis</taxon>
        <taxon>Patellariales</taxon>
        <taxon>Patellariaceae</taxon>
        <taxon>Patellaria</taxon>
    </lineage>
</organism>
<feature type="compositionally biased region" description="Basic residues" evidence="1">
    <location>
        <begin position="407"/>
        <end position="422"/>
    </location>
</feature>
<keyword evidence="3" id="KW-1185">Reference proteome</keyword>
<evidence type="ECO:0000313" key="2">
    <source>
        <dbReference type="EMBL" id="KAF2841067.1"/>
    </source>
</evidence>
<feature type="compositionally biased region" description="Polar residues" evidence="1">
    <location>
        <begin position="109"/>
        <end position="126"/>
    </location>
</feature>
<feature type="region of interest" description="Disordered" evidence="1">
    <location>
        <begin position="506"/>
        <end position="644"/>
    </location>
</feature>
<feature type="compositionally biased region" description="Polar residues" evidence="1">
    <location>
        <begin position="138"/>
        <end position="159"/>
    </location>
</feature>
<feature type="compositionally biased region" description="Basic and acidic residues" evidence="1">
    <location>
        <begin position="578"/>
        <end position="592"/>
    </location>
</feature>
<feature type="compositionally biased region" description="Basic and acidic residues" evidence="1">
    <location>
        <begin position="160"/>
        <end position="169"/>
    </location>
</feature>
<feature type="compositionally biased region" description="Low complexity" evidence="1">
    <location>
        <begin position="283"/>
        <end position="300"/>
    </location>
</feature>
<feature type="region of interest" description="Disordered" evidence="1">
    <location>
        <begin position="462"/>
        <end position="486"/>
    </location>
</feature>